<organism evidence="1 2">
    <name type="scientific">Pangasianodon gigas</name>
    <name type="common">Mekong giant catfish</name>
    <name type="synonym">Pangasius gigas</name>
    <dbReference type="NCBI Taxonomy" id="30993"/>
    <lineage>
        <taxon>Eukaryota</taxon>
        <taxon>Metazoa</taxon>
        <taxon>Chordata</taxon>
        <taxon>Craniata</taxon>
        <taxon>Vertebrata</taxon>
        <taxon>Euteleostomi</taxon>
        <taxon>Actinopterygii</taxon>
        <taxon>Neopterygii</taxon>
        <taxon>Teleostei</taxon>
        <taxon>Ostariophysi</taxon>
        <taxon>Siluriformes</taxon>
        <taxon>Pangasiidae</taxon>
        <taxon>Pangasianodon</taxon>
    </lineage>
</organism>
<protein>
    <submittedName>
        <fullName evidence="1">Uncharacterized protein</fullName>
    </submittedName>
</protein>
<dbReference type="EMBL" id="CM040467">
    <property type="protein sequence ID" value="MCI4386057.1"/>
    <property type="molecule type" value="Genomic_DNA"/>
</dbReference>
<sequence length="172" mass="19739">MSKPEATVARKNSLRVHEEETLRGARLRRESILIWNYISQDSNQLLASYHLLDAEADVSSFFASKPFSTSNLRFVTNCLLIRVSNRENHEFGARFKRGETESLPKILFGWLCLPPFPLAEQPQIKIYVKRSALGLLLWVAVLTTWITVFQHFRAQWGEVADYLSFTIPLGTP</sequence>
<evidence type="ECO:0000313" key="2">
    <source>
        <dbReference type="Proteomes" id="UP000829447"/>
    </source>
</evidence>
<proteinExistence type="predicted"/>
<accession>A0ACC5X4I8</accession>
<keyword evidence="2" id="KW-1185">Reference proteome</keyword>
<reference evidence="1 2" key="1">
    <citation type="journal article" date="2022" name="bioRxiv">
        <title>An ancient truncated duplication of the anti-Mullerian hormone receptor type 2 gene is a potential conserved master sex determinant in the Pangasiidae catfish family.</title>
        <authorList>
            <person name="Wen M."/>
            <person name="Pan Q."/>
            <person name="Jouanno E."/>
            <person name="Montfort J."/>
            <person name="Zahm M."/>
            <person name="Cabau C."/>
            <person name="Klopp C."/>
            <person name="Iampietro C."/>
            <person name="Roques C."/>
            <person name="Bouchez O."/>
            <person name="Castinel A."/>
            <person name="Donnadieu C."/>
            <person name="Parrinello H."/>
            <person name="Poncet C."/>
            <person name="Belmonte E."/>
            <person name="Gautier V."/>
            <person name="Avarre J.-C."/>
            <person name="Dugue R."/>
            <person name="Gustiano R."/>
            <person name="Ha T.T.T."/>
            <person name="Campet M."/>
            <person name="Sriphairoj K."/>
            <person name="Ribolli J."/>
            <person name="de Almeida F.L."/>
            <person name="Desvignes T."/>
            <person name="Postlethwait J.H."/>
            <person name="Bucao C.F."/>
            <person name="Robinson-Rechavi M."/>
            <person name="Bobe J."/>
            <person name="Herpin A."/>
            <person name="Guiguen Y."/>
        </authorList>
    </citation>
    <scope>NUCLEOTIDE SEQUENCE [LARGE SCALE GENOMIC DNA]</scope>
    <source>
        <strain evidence="1">YG-Dec2019</strain>
    </source>
</reference>
<evidence type="ECO:0000313" key="1">
    <source>
        <dbReference type="EMBL" id="MCI4386057.1"/>
    </source>
</evidence>
<comment type="caution">
    <text evidence="1">The sequence shown here is derived from an EMBL/GenBank/DDBJ whole genome shotgun (WGS) entry which is preliminary data.</text>
</comment>
<name>A0ACC5X4I8_PANGG</name>
<dbReference type="Proteomes" id="UP000829447">
    <property type="component" value="Linkage Group LG14"/>
</dbReference>
<gene>
    <name evidence="1" type="ORF">PGIGA_G00057660</name>
</gene>